<evidence type="ECO:0000259" key="1">
    <source>
        <dbReference type="PROSITE" id="PS50878"/>
    </source>
</evidence>
<protein>
    <recommendedName>
        <fullName evidence="1">Reverse transcriptase domain-containing protein</fullName>
    </recommendedName>
</protein>
<comment type="caution">
    <text evidence="2">The sequence shown here is derived from an EMBL/GenBank/DDBJ whole genome shotgun (WGS) entry which is preliminary data.</text>
</comment>
<dbReference type="Proteomes" id="UP000663879">
    <property type="component" value="Unassembled WGS sequence"/>
</dbReference>
<dbReference type="OrthoDB" id="10056483at2759"/>
<keyword evidence="3" id="KW-1185">Reference proteome</keyword>
<gene>
    <name evidence="2" type="ORF">OXX778_LOCUS22647</name>
</gene>
<proteinExistence type="predicted"/>
<dbReference type="PANTHER" id="PTHR33332">
    <property type="entry name" value="REVERSE TRANSCRIPTASE DOMAIN-CONTAINING PROTEIN"/>
    <property type="match status" value="1"/>
</dbReference>
<dbReference type="AlphaFoldDB" id="A0A814RJP8"/>
<evidence type="ECO:0000313" key="3">
    <source>
        <dbReference type="Proteomes" id="UP000663879"/>
    </source>
</evidence>
<sequence>MIDPVLLIYKLLNYGFDKKAIKLITNYFKCRNQFVKINDCLSDTEPLLLGVPQSSILGPLLFIIFINDLPAYLSEAISKLFADDTTTNGVNTTDYILIGIRLLLC</sequence>
<organism evidence="2 3">
    <name type="scientific">Brachionus calyciflorus</name>
    <dbReference type="NCBI Taxonomy" id="104777"/>
    <lineage>
        <taxon>Eukaryota</taxon>
        <taxon>Metazoa</taxon>
        <taxon>Spiralia</taxon>
        <taxon>Gnathifera</taxon>
        <taxon>Rotifera</taxon>
        <taxon>Eurotatoria</taxon>
        <taxon>Monogononta</taxon>
        <taxon>Pseudotrocha</taxon>
        <taxon>Ploima</taxon>
        <taxon>Brachionidae</taxon>
        <taxon>Brachionus</taxon>
    </lineage>
</organism>
<evidence type="ECO:0000313" key="2">
    <source>
        <dbReference type="EMBL" id="CAF1135014.1"/>
    </source>
</evidence>
<dbReference type="PROSITE" id="PS50878">
    <property type="entry name" value="RT_POL"/>
    <property type="match status" value="1"/>
</dbReference>
<feature type="domain" description="Reverse transcriptase" evidence="1">
    <location>
        <begin position="1"/>
        <end position="105"/>
    </location>
</feature>
<dbReference type="EMBL" id="CAJNOC010009953">
    <property type="protein sequence ID" value="CAF1135014.1"/>
    <property type="molecule type" value="Genomic_DNA"/>
</dbReference>
<accession>A0A814RJP8</accession>
<reference evidence="2" key="1">
    <citation type="submission" date="2021-02" db="EMBL/GenBank/DDBJ databases">
        <authorList>
            <person name="Nowell W R."/>
        </authorList>
    </citation>
    <scope>NUCLEOTIDE SEQUENCE</scope>
    <source>
        <strain evidence="2">Ploen Becks lab</strain>
    </source>
</reference>
<name>A0A814RJP8_9BILA</name>
<dbReference type="InterPro" id="IPR000477">
    <property type="entry name" value="RT_dom"/>
</dbReference>